<proteinExistence type="inferred from homology"/>
<feature type="domain" description="DNA2/NAM7 helicase-like C-terminal" evidence="10">
    <location>
        <begin position="1375"/>
        <end position="1573"/>
    </location>
</feature>
<feature type="region of interest" description="Disordered" evidence="7">
    <location>
        <begin position="1743"/>
        <end position="1778"/>
    </location>
</feature>
<keyword evidence="3" id="KW-0378">Hydrolase</keyword>
<dbReference type="CDD" id="cd18808">
    <property type="entry name" value="SF1_C_Upf1"/>
    <property type="match status" value="1"/>
</dbReference>
<reference evidence="12 13" key="1">
    <citation type="submission" date="2023-12" db="EMBL/GenBank/DDBJ databases">
        <title>the genome sequence of Hyalangium sp. s54d21.</title>
        <authorList>
            <person name="Zhang X."/>
        </authorList>
    </citation>
    <scope>NUCLEOTIDE SEQUENCE [LARGE SCALE GENOMIC DNA]</scope>
    <source>
        <strain evidence="13">s54d21</strain>
    </source>
</reference>
<dbReference type="RefSeq" id="WP_321544301.1">
    <property type="nucleotide sequence ID" value="NZ_JAXIVS010000001.1"/>
</dbReference>
<evidence type="ECO:0000259" key="10">
    <source>
        <dbReference type="Pfam" id="PF13087"/>
    </source>
</evidence>
<sequence length="1951" mass="215909">MTVLAPASPWASLQVQFTAAPTLNFAMEQSGVPLVRDVLLRNTGAAALGPLVLEVQLLPDLGDAVRVPVPELPAGEELSLGVIDLRLPAGRLRTVTESERARLRWALHHGDSVIAESAVDVEVLPYNHWPGARAPWGLLATFVTPNHPVIPELLKDVRVLLEQAVGDGSLSGYQKRNPTHVRTMVAALYEALQALNLGYAEVPPSFEKHGQKVRLPDQLLRERMGCCLDLTLLCASALEAMGLYPLLLLVEGHALPAVWLIDERFPEGSVEDAARLRNLVALGHLLPFDVSTAVSAGRPAFERAHAVAQQYLADDSRFVVALDVNVLRFDRYKPLPLRTVEAPAPERASSEPAHARIRAILESAAAAPPPVETKPPSAQLKSRFERWKEKLLDLTLRNRLLNFRLDTRGALPLHVPDLAAFEDVFSAGDAYELLPAPEEDGRDARATRLQQARSTEEELAERRRQDLAKGLLHSSLRQAELWSRARHLDRTARTDMEEGGANTLYLAIGMLRWFEEGDPTERLAPLLLYPAAFRLDRDRKRVRLVREAEDPIGNVTLSEKLKRDYGLDASALTTLESDENGLDVAGILQAVRKAIQSRAGWEVLDQAHLGHFTFSRFLMWKDLEDNESVLLDNPLVRHIAAAGASTPPVNGKEYAPDRIDGEVAPAELPCVVNADSTQTAAVASALSGRSFVLQGPPGTGKSQTITQLIAAALARGKTVLFVSEKMAALDVVHRRLKDVGLEDFCLELHSHKSNKKEVLASFARAFERTQRTPEPRWEERSAELGASREVLNAYVLALHKPWPLGMSIYGATSRLLALRNLPEVRLPLSTPQEFTEARLREALAEVNELSRKLSAVRTFGAHPWSPVRGLTWTNALEEQIHLALGEAHAALEHVEKQAPSLAATLGIAVPDSTQGLRALTELGEVLSTGPLPSVAFVDDAWPDTVRQVKAHALSLREQSLRESHLASRWKPELFTQDLPGLQLRFQKWAGAFVLLAFIFLWSARRLLKELSARELPGNPDIAKDLDAALKVLEQRPRLAEQTQLLTSTLRGLPAAEIERPETLELLVQRSAQARELRDALGVPRVQLPSSPAELEALALKTRELRAALDRLARAEESLAGLLKTHPWEPATASDHRPSLRRQLDAWRQGLKAFRPWCLYQAQAERLRALGHGPFVEAVETQGLSADRLGETFERAVLSAWTRALQDAEPALRDFEGTAHSGRIERFRQLDADHLSLSRRKVISALERQLPTGFSLSAETSEPGILARELRKKTRQMALRKLLGSVPNLARRLKPCFLMSPLSVAQYLPAEGQRFDLLVFDEASQIGTHDAIGAIARANQVIIVGDSKQLPPTAFFTRGDDSEAMPDENDIVELESILEEALAKQLPQQMLGWHYRSRHDSLIDFSNRQYYEGRLHVFPAARAHVEDLGIKWHPVPDGVYQSKTTGKTAAINPREAEVLVAELVRALRRYTPQERTFGVVTFSVVQQQLILDLLDAERAKAPELEAHFTSAEPVFVKNLENVQGDERDEILFSICYAKDASGKLRMNFGPLSRAGGERRLNVAVTRARCALRVFSTLTHDQIDLSRTSSVGARHLREFLRRAAEAGSASAAAADREPSGMLEREVATALRGLGHTVHSDVGCGGYRVDLAIVHPERPGEYLLGVECDGPHYGSAASARDRDRLRADVLRGLGWRLHRVWSPEWSTDREGQVKQLTEAIQQALKAAREEPPPRALSLDMASVEPATHLSDGEAPAPEHPTNAASPASTPASPVKPYVPAKLPPVRDGADLFAPTSTLRLREQLEAVLRQEAPLHEELLARRILEAWGLSKLTPRVRARLEEQLGQLVQRGAVLAQNEFLWWAERNPAQYTEFRGPHEEREASQLPPEEVANAAASVLAQALSLGKDDLCRETGYLFGVQRLTRTVRPVLEAGIHHLERTGRCAYEGERVVWKR</sequence>
<evidence type="ECO:0000259" key="11">
    <source>
        <dbReference type="Pfam" id="PF18741"/>
    </source>
</evidence>
<evidence type="ECO:0000313" key="12">
    <source>
        <dbReference type="EMBL" id="MDY7225594.1"/>
    </source>
</evidence>
<dbReference type="Gene3D" id="3.40.50.300">
    <property type="entry name" value="P-loop containing nucleotide triphosphate hydrolases"/>
    <property type="match status" value="3"/>
</dbReference>
<evidence type="ECO:0000256" key="2">
    <source>
        <dbReference type="ARBA" id="ARBA00022741"/>
    </source>
</evidence>
<feature type="compositionally biased region" description="Low complexity" evidence="7">
    <location>
        <begin position="1757"/>
        <end position="1769"/>
    </location>
</feature>
<dbReference type="Pfam" id="PF18741">
    <property type="entry name" value="MTES_1575"/>
    <property type="match status" value="1"/>
</dbReference>
<keyword evidence="6" id="KW-0175">Coiled coil</keyword>
<dbReference type="Proteomes" id="UP001291309">
    <property type="component" value="Unassembled WGS sequence"/>
</dbReference>
<feature type="domain" description="DNA2/NAM7 helicase helicase" evidence="9">
    <location>
        <begin position="675"/>
        <end position="742"/>
    </location>
</feature>
<feature type="domain" description="Restriction endonuclease type II-like" evidence="11">
    <location>
        <begin position="1621"/>
        <end position="1717"/>
    </location>
</feature>
<dbReference type="EMBL" id="JAXIVS010000001">
    <property type="protein sequence ID" value="MDY7225594.1"/>
    <property type="molecule type" value="Genomic_DNA"/>
</dbReference>
<evidence type="ECO:0000256" key="6">
    <source>
        <dbReference type="SAM" id="Coils"/>
    </source>
</evidence>
<evidence type="ECO:0000256" key="5">
    <source>
        <dbReference type="ARBA" id="ARBA00022840"/>
    </source>
</evidence>
<dbReference type="Pfam" id="PF13087">
    <property type="entry name" value="AAA_12"/>
    <property type="match status" value="1"/>
</dbReference>
<dbReference type="InterPro" id="IPR027417">
    <property type="entry name" value="P-loop_NTPase"/>
</dbReference>
<accession>A0ABU5GXK3</accession>
<evidence type="ECO:0000256" key="7">
    <source>
        <dbReference type="SAM" id="MobiDB-lite"/>
    </source>
</evidence>
<comment type="caution">
    <text evidence="12">The sequence shown here is derived from an EMBL/GenBank/DDBJ whole genome shotgun (WGS) entry which is preliminary data.</text>
</comment>
<dbReference type="InterPro" id="IPR041679">
    <property type="entry name" value="DNA2/NAM7-like_C"/>
</dbReference>
<dbReference type="InterPro" id="IPR041677">
    <property type="entry name" value="DNA2/NAM7_AAA_11"/>
</dbReference>
<evidence type="ECO:0000313" key="13">
    <source>
        <dbReference type="Proteomes" id="UP001291309"/>
    </source>
</evidence>
<dbReference type="InterPro" id="IPR025103">
    <property type="entry name" value="DUF4011"/>
</dbReference>
<dbReference type="Pfam" id="PF13195">
    <property type="entry name" value="DUF4011"/>
    <property type="match status" value="1"/>
</dbReference>
<dbReference type="Pfam" id="PF11784">
    <property type="entry name" value="DUF3320"/>
    <property type="match status" value="1"/>
</dbReference>
<evidence type="ECO:0000259" key="9">
    <source>
        <dbReference type="Pfam" id="PF13086"/>
    </source>
</evidence>
<dbReference type="PANTHER" id="PTHR43788:SF8">
    <property type="entry name" value="DNA-BINDING PROTEIN SMUBP-2"/>
    <property type="match status" value="1"/>
</dbReference>
<keyword evidence="4" id="KW-0347">Helicase</keyword>
<dbReference type="InterPro" id="IPR049468">
    <property type="entry name" value="Restrct_endonuc-II-like_dom"/>
</dbReference>
<dbReference type="InterPro" id="IPR021754">
    <property type="entry name" value="DUF3320"/>
</dbReference>
<dbReference type="Gene3D" id="3.40.960.10">
    <property type="entry name" value="VSR Endonuclease"/>
    <property type="match status" value="1"/>
</dbReference>
<dbReference type="SUPFAM" id="SSF52980">
    <property type="entry name" value="Restriction endonuclease-like"/>
    <property type="match status" value="1"/>
</dbReference>
<dbReference type="PANTHER" id="PTHR43788">
    <property type="entry name" value="DNA2/NAM7 HELICASE FAMILY MEMBER"/>
    <property type="match status" value="1"/>
</dbReference>
<keyword evidence="13" id="KW-1185">Reference proteome</keyword>
<evidence type="ECO:0000256" key="3">
    <source>
        <dbReference type="ARBA" id="ARBA00022801"/>
    </source>
</evidence>
<dbReference type="InterPro" id="IPR047187">
    <property type="entry name" value="SF1_C_Upf1"/>
</dbReference>
<keyword evidence="5" id="KW-0067">ATP-binding</keyword>
<keyword evidence="2" id="KW-0547">Nucleotide-binding</keyword>
<organism evidence="12 13">
    <name type="scientific">Hyalangium rubrum</name>
    <dbReference type="NCBI Taxonomy" id="3103134"/>
    <lineage>
        <taxon>Bacteria</taxon>
        <taxon>Pseudomonadati</taxon>
        <taxon>Myxococcota</taxon>
        <taxon>Myxococcia</taxon>
        <taxon>Myxococcales</taxon>
        <taxon>Cystobacterineae</taxon>
        <taxon>Archangiaceae</taxon>
        <taxon>Hyalangium</taxon>
    </lineage>
</organism>
<feature type="domain" description="DUF3320" evidence="8">
    <location>
        <begin position="1787"/>
        <end position="1835"/>
    </location>
</feature>
<comment type="similarity">
    <text evidence="1">Belongs to the DNA2/NAM7 helicase family.</text>
</comment>
<name>A0ABU5GXK3_9BACT</name>
<feature type="coiled-coil region" evidence="6">
    <location>
        <begin position="1094"/>
        <end position="1124"/>
    </location>
</feature>
<gene>
    <name evidence="12" type="ORF">SYV04_04335</name>
</gene>
<feature type="domain" description="DNA2/NAM7 helicase helicase" evidence="9">
    <location>
        <begin position="1313"/>
        <end position="1353"/>
    </location>
</feature>
<dbReference type="SUPFAM" id="SSF52540">
    <property type="entry name" value="P-loop containing nucleoside triphosphate hydrolases"/>
    <property type="match status" value="1"/>
</dbReference>
<evidence type="ECO:0000259" key="8">
    <source>
        <dbReference type="Pfam" id="PF11784"/>
    </source>
</evidence>
<protein>
    <submittedName>
        <fullName evidence="12">DUF3320 domain-containing protein</fullName>
    </submittedName>
</protein>
<dbReference type="Pfam" id="PF13086">
    <property type="entry name" value="AAA_11"/>
    <property type="match status" value="2"/>
</dbReference>
<evidence type="ECO:0000256" key="1">
    <source>
        <dbReference type="ARBA" id="ARBA00007913"/>
    </source>
</evidence>
<dbReference type="InterPro" id="IPR011335">
    <property type="entry name" value="Restrct_endonuc-II-like"/>
</dbReference>
<evidence type="ECO:0000256" key="4">
    <source>
        <dbReference type="ARBA" id="ARBA00022806"/>
    </source>
</evidence>
<dbReference type="InterPro" id="IPR050534">
    <property type="entry name" value="Coronavir_polyprotein_1ab"/>
</dbReference>